<evidence type="ECO:0000259" key="2">
    <source>
        <dbReference type="Pfam" id="PF00534"/>
    </source>
</evidence>
<feature type="region of interest" description="Disordered" evidence="1">
    <location>
        <begin position="448"/>
        <end position="483"/>
    </location>
</feature>
<proteinExistence type="predicted"/>
<gene>
    <name evidence="4" type="ORF">B0O95_10570</name>
</gene>
<protein>
    <submittedName>
        <fullName evidence="4">Glycosyltransferase involved in cell wall biosynthesis</fullName>
    </submittedName>
</protein>
<comment type="caution">
    <text evidence="4">The sequence shown here is derived from an EMBL/GenBank/DDBJ whole genome shotgun (WGS) entry which is preliminary data.</text>
</comment>
<dbReference type="Gene3D" id="3.40.50.2000">
    <property type="entry name" value="Glycogen Phosphorylase B"/>
    <property type="match status" value="2"/>
</dbReference>
<keyword evidence="4" id="KW-0808">Transferase</keyword>
<dbReference type="SUPFAM" id="SSF53756">
    <property type="entry name" value="UDP-Glycosyltransferase/glycogen phosphorylase"/>
    <property type="match status" value="1"/>
</dbReference>
<dbReference type="EMBL" id="PRDW01000005">
    <property type="protein sequence ID" value="PPB83887.1"/>
    <property type="molecule type" value="Genomic_DNA"/>
</dbReference>
<organism evidence="4 5">
    <name type="scientific">Mycetohabitans endofungorum</name>
    <dbReference type="NCBI Taxonomy" id="417203"/>
    <lineage>
        <taxon>Bacteria</taxon>
        <taxon>Pseudomonadati</taxon>
        <taxon>Pseudomonadota</taxon>
        <taxon>Betaproteobacteria</taxon>
        <taxon>Burkholderiales</taxon>
        <taxon>Burkholderiaceae</taxon>
        <taxon>Mycetohabitans</taxon>
    </lineage>
</organism>
<name>A0A2P5KB17_9BURK</name>
<evidence type="ECO:0000256" key="1">
    <source>
        <dbReference type="SAM" id="MobiDB-lite"/>
    </source>
</evidence>
<dbReference type="CDD" id="cd03804">
    <property type="entry name" value="GT4_WbaZ-like"/>
    <property type="match status" value="1"/>
</dbReference>
<feature type="compositionally biased region" description="Low complexity" evidence="1">
    <location>
        <begin position="448"/>
        <end position="457"/>
    </location>
</feature>
<feature type="region of interest" description="Disordered" evidence="1">
    <location>
        <begin position="1"/>
        <end position="26"/>
    </location>
</feature>
<feature type="compositionally biased region" description="Polar residues" evidence="1">
    <location>
        <begin position="461"/>
        <end position="471"/>
    </location>
</feature>
<dbReference type="Pfam" id="PF13439">
    <property type="entry name" value="Glyco_transf_4"/>
    <property type="match status" value="1"/>
</dbReference>
<reference evidence="4 5" key="1">
    <citation type="submission" date="2018-01" db="EMBL/GenBank/DDBJ databases">
        <title>Genomic Encyclopedia of Type Strains, Phase III (KMG-III): the genomes of soil and plant-associated and newly described type strains.</title>
        <authorList>
            <person name="Whitman W."/>
        </authorList>
    </citation>
    <scope>NUCLEOTIDE SEQUENCE [LARGE SCALE GENOMIC DNA]</scope>
    <source>
        <strain evidence="4 5">HKI456</strain>
    </source>
</reference>
<dbReference type="PANTHER" id="PTHR45947">
    <property type="entry name" value="SULFOQUINOVOSYL TRANSFERASE SQD2"/>
    <property type="match status" value="1"/>
</dbReference>
<accession>A0A2P5KB17</accession>
<dbReference type="Pfam" id="PF00534">
    <property type="entry name" value="Glycos_transf_1"/>
    <property type="match status" value="1"/>
</dbReference>
<dbReference type="PANTHER" id="PTHR45947:SF3">
    <property type="entry name" value="SULFOQUINOVOSYL TRANSFERASE SQD2"/>
    <property type="match status" value="1"/>
</dbReference>
<feature type="domain" description="Glycosyltransferase subfamily 4-like N-terminal" evidence="3">
    <location>
        <begin position="44"/>
        <end position="219"/>
    </location>
</feature>
<feature type="compositionally biased region" description="Basic residues" evidence="1">
    <location>
        <begin position="1"/>
        <end position="23"/>
    </location>
</feature>
<sequence>MARMAMMRRAHVASTPRRPRGRNPIREGPRLKVAIVHDWLVVHGGAERVLAQMIDCFPQADIFSLVDFLEERSCLRGKPVHTSFIQKLPMARRKYRGYLPLFPLAIEQFDLSGYDVILSSSYAVAKGVLNGPDQLHVSYVHSPVRYAWDLQHQYLSEAGLTRGVKSVLARTLLHYIRNWDARSANGVDLIAANSHFVARRIRKVYRRDSTVIYPPVDVEHLQLNTAKEDFYLTASRMVPYKRIDLIVDAFSRMPQRKLIVIGDGPEMAKIRALAGPNVTLLGYQSFDVLHSYLQRAKAFVFAAEEDFGISPVEAQACGTPVIAYGKGGALESVRAHTDAQPTGLFFDAQTTPALIDAVERFEALPCGTFTPLACRANAQRFSADRFRAAFSSLVMERYQRLQAELATPVADDTGSGDTPAYAGSATPCTAAAAIAATLPAASPLPARMRSMSHAAARTQHSDLSSASTSEANAHRDQQLAQAG</sequence>
<evidence type="ECO:0000313" key="5">
    <source>
        <dbReference type="Proteomes" id="UP000243096"/>
    </source>
</evidence>
<dbReference type="InterPro" id="IPR028098">
    <property type="entry name" value="Glyco_trans_4-like_N"/>
</dbReference>
<evidence type="ECO:0000313" key="4">
    <source>
        <dbReference type="EMBL" id="PPB83887.1"/>
    </source>
</evidence>
<keyword evidence="5" id="KW-1185">Reference proteome</keyword>
<dbReference type="Proteomes" id="UP000243096">
    <property type="component" value="Unassembled WGS sequence"/>
</dbReference>
<dbReference type="InterPro" id="IPR001296">
    <property type="entry name" value="Glyco_trans_1"/>
</dbReference>
<dbReference type="InterPro" id="IPR050194">
    <property type="entry name" value="Glycosyltransferase_grp1"/>
</dbReference>
<evidence type="ECO:0000259" key="3">
    <source>
        <dbReference type="Pfam" id="PF13439"/>
    </source>
</evidence>
<dbReference type="GO" id="GO:0016757">
    <property type="term" value="F:glycosyltransferase activity"/>
    <property type="evidence" value="ECO:0007669"/>
    <property type="project" value="InterPro"/>
</dbReference>
<dbReference type="AlphaFoldDB" id="A0A2P5KB17"/>
<feature type="domain" description="Glycosyl transferase family 1" evidence="2">
    <location>
        <begin position="226"/>
        <end position="365"/>
    </location>
</feature>